<feature type="compositionally biased region" description="Basic and acidic residues" evidence="2">
    <location>
        <begin position="15"/>
        <end position="24"/>
    </location>
</feature>
<comment type="caution">
    <text evidence="3">The sequence shown here is derived from an EMBL/GenBank/DDBJ whole genome shotgun (WGS) entry which is preliminary data.</text>
</comment>
<dbReference type="AlphaFoldDB" id="A0A316FGW0"/>
<dbReference type="Gene3D" id="6.10.250.660">
    <property type="match status" value="1"/>
</dbReference>
<evidence type="ECO:0000256" key="2">
    <source>
        <dbReference type="SAM" id="MobiDB-lite"/>
    </source>
</evidence>
<sequence length="205" mass="22731">MSLTAAQVGSIAFREPPEGGHGYHDAEVDAFVVEAAGEMHRLEAENQALAEQLRQADPAEHLRSLEQDRDRALERVEMLRAELEKARARTPSTPGEAPRLLELAEQTAEQHMTEARGVAEELLRKASTEAARLTSDAELRASTVVADARHAHAERISGLVTRRSEALARIDSLCQEARELRAALITELEHRLRGMDPKPSRRSPR</sequence>
<organism evidence="3 4">
    <name type="scientific">Actinoplanes xinjiangensis</name>
    <dbReference type="NCBI Taxonomy" id="512350"/>
    <lineage>
        <taxon>Bacteria</taxon>
        <taxon>Bacillati</taxon>
        <taxon>Actinomycetota</taxon>
        <taxon>Actinomycetes</taxon>
        <taxon>Micromonosporales</taxon>
        <taxon>Micromonosporaceae</taxon>
        <taxon>Actinoplanes</taxon>
    </lineage>
</organism>
<feature type="coiled-coil region" evidence="1">
    <location>
        <begin position="32"/>
        <end position="121"/>
    </location>
</feature>
<feature type="region of interest" description="Disordered" evidence="2">
    <location>
        <begin position="1"/>
        <end position="24"/>
    </location>
</feature>
<proteinExistence type="predicted"/>
<dbReference type="InterPro" id="IPR007793">
    <property type="entry name" value="DivIVA_fam"/>
</dbReference>
<dbReference type="Proteomes" id="UP000245697">
    <property type="component" value="Unassembled WGS sequence"/>
</dbReference>
<reference evidence="3 4" key="1">
    <citation type="submission" date="2018-05" db="EMBL/GenBank/DDBJ databases">
        <title>Genomic Encyclopedia of Archaeal and Bacterial Type Strains, Phase II (KMG-II): from individual species to whole genera.</title>
        <authorList>
            <person name="Goeker M."/>
        </authorList>
    </citation>
    <scope>NUCLEOTIDE SEQUENCE [LARGE SCALE GENOMIC DNA]</scope>
    <source>
        <strain evidence="3 4">DSM 45184</strain>
    </source>
</reference>
<accession>A0A316FGW0</accession>
<dbReference type="OrthoDB" id="9815492at2"/>
<evidence type="ECO:0000256" key="1">
    <source>
        <dbReference type="SAM" id="Coils"/>
    </source>
</evidence>
<keyword evidence="4" id="KW-1185">Reference proteome</keyword>
<protein>
    <recommendedName>
        <fullName evidence="5">Antigen 84</fullName>
    </recommendedName>
</protein>
<keyword evidence="1" id="KW-0175">Coiled coil</keyword>
<evidence type="ECO:0008006" key="5">
    <source>
        <dbReference type="Google" id="ProtNLM"/>
    </source>
</evidence>
<dbReference type="RefSeq" id="WP_109593600.1">
    <property type="nucleotide sequence ID" value="NZ_BONA01000045.1"/>
</dbReference>
<gene>
    <name evidence="3" type="ORF">BC793_10793</name>
</gene>
<evidence type="ECO:0000313" key="3">
    <source>
        <dbReference type="EMBL" id="PWK47483.1"/>
    </source>
</evidence>
<dbReference type="PANTHER" id="PTHR35794:SF2">
    <property type="entry name" value="CELL DIVISION PROTEIN DIVIVA"/>
    <property type="match status" value="1"/>
</dbReference>
<name>A0A316FGW0_9ACTN</name>
<evidence type="ECO:0000313" key="4">
    <source>
        <dbReference type="Proteomes" id="UP000245697"/>
    </source>
</evidence>
<dbReference type="PANTHER" id="PTHR35794">
    <property type="entry name" value="CELL DIVISION PROTEIN DIVIVA"/>
    <property type="match status" value="1"/>
</dbReference>
<dbReference type="EMBL" id="QGGR01000007">
    <property type="protein sequence ID" value="PWK47483.1"/>
    <property type="molecule type" value="Genomic_DNA"/>
</dbReference>